<reference evidence="2" key="1">
    <citation type="journal article" date="2018" name="Nat. Med.">
        <title>Expanded skin virome in DOCK8-deficient patients.</title>
        <authorList>
            <consortium name="NISC Comparative Sequencing Program"/>
            <person name="Tirosh O."/>
            <person name="Conlan S."/>
            <person name="Deming C."/>
            <person name="Lee-Lin S.Q."/>
            <person name="Huang X."/>
            <person name="Su H.C."/>
            <person name="Freeman A.F."/>
            <person name="Segre J.A."/>
            <person name="Kong H.H."/>
        </authorList>
    </citation>
    <scope>NUCLEOTIDE SEQUENCE</scope>
    <source>
        <strain evidence="2">HPV-mSK_206</strain>
    </source>
</reference>
<feature type="region of interest" description="Disordered" evidence="1">
    <location>
        <begin position="20"/>
        <end position="83"/>
    </location>
</feature>
<evidence type="ECO:0000256" key="1">
    <source>
        <dbReference type="SAM" id="MobiDB-lite"/>
    </source>
</evidence>
<accession>A0A385PKI1</accession>
<protein>
    <submittedName>
        <fullName evidence="2">E4 protein</fullName>
    </submittedName>
</protein>
<proteinExistence type="predicted"/>
<name>A0A385PKI1_9PAPI</name>
<organism evidence="2">
    <name type="scientific">Human papillomavirus</name>
    <dbReference type="NCBI Taxonomy" id="10566"/>
    <lineage>
        <taxon>Viruses</taxon>
        <taxon>Monodnaviria</taxon>
        <taxon>Shotokuvirae</taxon>
        <taxon>Cossaviricota</taxon>
        <taxon>Papovaviricetes</taxon>
        <taxon>Zurhausenvirales</taxon>
        <taxon>Papillomaviridae</taxon>
    </lineage>
</organism>
<sequence length="118" mass="13905">MKIFLPLLPVLRALQPIVQPTLKLEPPRTPFPPRKHLESGSRPTPTPTVTRPPVRAPDFDYDDDEGKENNPPEVPPSDDDEESVLRHLLTRWGEELRQYREKVLRDFDDWKRKLETRF</sequence>
<evidence type="ECO:0000313" key="2">
    <source>
        <dbReference type="EMBL" id="AYA94550.1"/>
    </source>
</evidence>
<dbReference type="EMBL" id="MH777347">
    <property type="protein sequence ID" value="AYA94550.1"/>
    <property type="molecule type" value="Genomic_DNA"/>
</dbReference>